<dbReference type="EMBL" id="KY404635">
    <property type="protein sequence ID" value="ARB50886.1"/>
    <property type="molecule type" value="Genomic_DNA"/>
</dbReference>
<evidence type="ECO:0000313" key="2">
    <source>
        <dbReference type="EMBL" id="ARB50886.1"/>
    </source>
</evidence>
<feature type="region of interest" description="Disordered" evidence="1">
    <location>
        <begin position="228"/>
        <end position="247"/>
    </location>
</feature>
<reference evidence="2" key="1">
    <citation type="submission" date="2016-12" db="EMBL/GenBank/DDBJ databases">
        <title>Extending the VSGnome of Trypanosoma brucei strain TREU927.</title>
        <authorList>
            <person name="Cross G.A."/>
        </authorList>
    </citation>
    <scope>NUCLEOTIDE SEQUENCE</scope>
    <source>
        <strain evidence="2">Tb927.99.2005</strain>
    </source>
</reference>
<accession>A0A1V0FZR2</accession>
<dbReference type="AlphaFoldDB" id="A0A1V0FZR2"/>
<evidence type="ECO:0000256" key="1">
    <source>
        <dbReference type="SAM" id="MobiDB-lite"/>
    </source>
</evidence>
<protein>
    <submittedName>
        <fullName evidence="2">Variant surface glycoprotein</fullName>
    </submittedName>
</protein>
<name>A0A1V0FZR2_9TRYP</name>
<organism evidence="2">
    <name type="scientific">Trypanosoma brucei</name>
    <dbReference type="NCBI Taxonomy" id="5691"/>
    <lineage>
        <taxon>Eukaryota</taxon>
        <taxon>Discoba</taxon>
        <taxon>Euglenozoa</taxon>
        <taxon>Kinetoplastea</taxon>
        <taxon>Metakinetoplastina</taxon>
        <taxon>Trypanosomatida</taxon>
        <taxon>Trypanosomatidae</taxon>
        <taxon>Trypanosoma</taxon>
    </lineage>
</organism>
<sequence>MTLLNTKQYLQLLADVAIAFAIAHTKVTDSADQTTISQPCHEHKYLEHVIGNYETTIRAAKRRETKLQRDIKLHTLAACKTKEEKAKNQHHAIEALTTIRLARQIQSIKEYGQQLRDKIATLRCRLGQLQALLAKNIKVAMAGATTKRGNTNGNDVIASSRSCTITVDAAPDMTELCGPESAVDATLKSNTSALKSAKSIKFTPDDAFNIKKLHVKVIAIGTISSMQASTSDKKGCGQSGQQEQREL</sequence>
<proteinExistence type="predicted"/>